<reference evidence="7 8" key="1">
    <citation type="journal article" date="2018" name="Nat. Biotechnol.">
        <title>A standardized bacterial taxonomy based on genome phylogeny substantially revises the tree of life.</title>
        <authorList>
            <person name="Parks D.H."/>
            <person name="Chuvochina M."/>
            <person name="Waite D.W."/>
            <person name="Rinke C."/>
            <person name="Skarshewski A."/>
            <person name="Chaumeil P.A."/>
            <person name="Hugenholtz P."/>
        </authorList>
    </citation>
    <scope>NUCLEOTIDE SEQUENCE [LARGE SCALE GENOMIC DNA]</scope>
    <source>
        <strain evidence="7">UBA8739</strain>
    </source>
</reference>
<evidence type="ECO:0000256" key="5">
    <source>
        <dbReference type="SAM" id="MobiDB-lite"/>
    </source>
</evidence>
<feature type="region of interest" description="Disordered" evidence="5">
    <location>
        <begin position="73"/>
        <end position="105"/>
    </location>
</feature>
<evidence type="ECO:0000313" key="7">
    <source>
        <dbReference type="EMBL" id="HAE45818.1"/>
    </source>
</evidence>
<dbReference type="Gene3D" id="1.10.260.40">
    <property type="entry name" value="lambda repressor-like DNA-binding domains"/>
    <property type="match status" value="1"/>
</dbReference>
<protein>
    <recommendedName>
        <fullName evidence="6">Ner winged helix-turn-helix DNA-binding domain-containing protein</fullName>
    </recommendedName>
</protein>
<dbReference type="EMBL" id="DMAI01000003">
    <property type="protein sequence ID" value="HAE45818.1"/>
    <property type="molecule type" value="Genomic_DNA"/>
</dbReference>
<dbReference type="InterPro" id="IPR010982">
    <property type="entry name" value="Lambda_DNA-bd_dom_sf"/>
</dbReference>
<keyword evidence="2" id="KW-0805">Transcription regulation</keyword>
<evidence type="ECO:0000256" key="2">
    <source>
        <dbReference type="ARBA" id="ARBA00023015"/>
    </source>
</evidence>
<comment type="similarity">
    <text evidence="1">Belongs to the ner transcriptional regulatory family.</text>
</comment>
<evidence type="ECO:0000313" key="8">
    <source>
        <dbReference type="Proteomes" id="UP000257706"/>
    </source>
</evidence>
<feature type="domain" description="Ner winged helix-turn-helix DNA-binding" evidence="6">
    <location>
        <begin position="14"/>
        <end position="82"/>
    </location>
</feature>
<gene>
    <name evidence="7" type="ORF">DCK97_00200</name>
</gene>
<organism evidence="7 8">
    <name type="scientific">Tistrella mobilis</name>
    <dbReference type="NCBI Taxonomy" id="171437"/>
    <lineage>
        <taxon>Bacteria</taxon>
        <taxon>Pseudomonadati</taxon>
        <taxon>Pseudomonadota</taxon>
        <taxon>Alphaproteobacteria</taxon>
        <taxon>Geminicoccales</taxon>
        <taxon>Geminicoccaceae</taxon>
        <taxon>Tistrella</taxon>
    </lineage>
</organism>
<keyword evidence="4" id="KW-0804">Transcription</keyword>
<evidence type="ECO:0000256" key="4">
    <source>
        <dbReference type="ARBA" id="ARBA00023163"/>
    </source>
</evidence>
<evidence type="ECO:0000256" key="1">
    <source>
        <dbReference type="ARBA" id="ARBA00006157"/>
    </source>
</evidence>
<dbReference type="Proteomes" id="UP000257706">
    <property type="component" value="Unassembled WGS sequence"/>
</dbReference>
<sequence length="105" mass="11627">MTLSVPTDPYVRTAWIVMQLRLRNTSLAEIARAHGWSKSVVSQALRSPLYLQEVAIADALDLTPEALFPERYDAAGHRRHPVKSTARSGGRNVEGKRPRRHAGAA</sequence>
<dbReference type="GO" id="GO:0003677">
    <property type="term" value="F:DNA binding"/>
    <property type="evidence" value="ECO:0007669"/>
    <property type="project" value="UniProtKB-KW"/>
</dbReference>
<evidence type="ECO:0000259" key="6">
    <source>
        <dbReference type="Pfam" id="PF13693"/>
    </source>
</evidence>
<dbReference type="SUPFAM" id="SSF47413">
    <property type="entry name" value="lambda repressor-like DNA-binding domains"/>
    <property type="match status" value="1"/>
</dbReference>
<evidence type="ECO:0000256" key="3">
    <source>
        <dbReference type="ARBA" id="ARBA00023125"/>
    </source>
</evidence>
<dbReference type="InterPro" id="IPR038722">
    <property type="entry name" value="Ner_HTH_dom"/>
</dbReference>
<name>A0A3B9IDP6_9PROT</name>
<dbReference type="AlphaFoldDB" id="A0A3B9IDP6"/>
<proteinExistence type="inferred from homology"/>
<keyword evidence="3" id="KW-0238">DNA-binding</keyword>
<comment type="caution">
    <text evidence="7">The sequence shown here is derived from an EMBL/GenBank/DDBJ whole genome shotgun (WGS) entry which is preliminary data.</text>
</comment>
<dbReference type="Pfam" id="PF13693">
    <property type="entry name" value="HTH_35"/>
    <property type="match status" value="1"/>
</dbReference>
<accession>A0A3B9IDP6</accession>